<evidence type="ECO:0000313" key="5">
    <source>
        <dbReference type="Proteomes" id="UP000316304"/>
    </source>
</evidence>
<dbReference type="OrthoDB" id="9779069at2"/>
<feature type="domain" description="Response regulatory" evidence="2">
    <location>
        <begin position="6"/>
        <end position="120"/>
    </location>
</feature>
<dbReference type="PROSITE" id="PS50110">
    <property type="entry name" value="RESPONSE_REGULATORY"/>
    <property type="match status" value="1"/>
</dbReference>
<dbReference type="GO" id="GO:0000160">
    <property type="term" value="P:phosphorelay signal transduction system"/>
    <property type="evidence" value="ECO:0007669"/>
    <property type="project" value="InterPro"/>
</dbReference>
<dbReference type="PANTHER" id="PTHR43367">
    <property type="match status" value="1"/>
</dbReference>
<dbReference type="Pfam" id="PF03861">
    <property type="entry name" value="ANTAR"/>
    <property type="match status" value="1"/>
</dbReference>
<dbReference type="PIRSF" id="PIRSF036382">
    <property type="entry name" value="RR_antiterm"/>
    <property type="match status" value="1"/>
</dbReference>
<evidence type="ECO:0000259" key="2">
    <source>
        <dbReference type="PROSITE" id="PS50110"/>
    </source>
</evidence>
<accession>A0A5C6CQT0</accession>
<evidence type="ECO:0000256" key="1">
    <source>
        <dbReference type="PROSITE-ProRule" id="PRU00169"/>
    </source>
</evidence>
<dbReference type="SMART" id="SM01012">
    <property type="entry name" value="ANTAR"/>
    <property type="match status" value="1"/>
</dbReference>
<comment type="caution">
    <text evidence="4">The sequence shown here is derived from an EMBL/GenBank/DDBJ whole genome shotgun (WGS) entry which is preliminary data.</text>
</comment>
<dbReference type="EMBL" id="SJPT01000002">
    <property type="protein sequence ID" value="TWU25466.1"/>
    <property type="molecule type" value="Genomic_DNA"/>
</dbReference>
<reference evidence="4 5" key="1">
    <citation type="submission" date="2019-02" db="EMBL/GenBank/DDBJ databases">
        <title>Deep-cultivation of Planctomycetes and their phenomic and genomic characterization uncovers novel biology.</title>
        <authorList>
            <person name="Wiegand S."/>
            <person name="Jogler M."/>
            <person name="Boedeker C."/>
            <person name="Pinto D."/>
            <person name="Vollmers J."/>
            <person name="Rivas-Marin E."/>
            <person name="Kohn T."/>
            <person name="Peeters S.H."/>
            <person name="Heuer A."/>
            <person name="Rast P."/>
            <person name="Oberbeckmann S."/>
            <person name="Bunk B."/>
            <person name="Jeske O."/>
            <person name="Meyerdierks A."/>
            <person name="Storesund J.E."/>
            <person name="Kallscheuer N."/>
            <person name="Luecker S."/>
            <person name="Lage O.M."/>
            <person name="Pohl T."/>
            <person name="Merkel B.J."/>
            <person name="Hornburger P."/>
            <person name="Mueller R.-W."/>
            <person name="Bruemmer F."/>
            <person name="Labrenz M."/>
            <person name="Spormann A.M."/>
            <person name="Op Den Camp H."/>
            <person name="Overmann J."/>
            <person name="Amann R."/>
            <person name="Jetten M.S.M."/>
            <person name="Mascher T."/>
            <person name="Medema M.H."/>
            <person name="Devos D.P."/>
            <person name="Kaster A.-K."/>
            <person name="Ovreas L."/>
            <person name="Rohde M."/>
            <person name="Galperin M.Y."/>
            <person name="Jogler C."/>
        </authorList>
    </citation>
    <scope>NUCLEOTIDE SEQUENCE [LARGE SCALE GENOMIC DNA]</scope>
    <source>
        <strain evidence="4 5">Pla52o</strain>
    </source>
</reference>
<sequence length="194" mass="21638">MNTSLRIVVADDDPAMCEYMQTTLTLLGHQVVGIANSGQELVQQCRQLKPKLVITDLKMPEMDGLEAIKAIGNTLPIAFILVSAHHDSDTIARALDQQVLAYLVKPIKRADLETAIAVTMRRFAEFQALFQQTDSLRQSLEDRKTIEKAKGVLMQRAGIDEPDAFKRLQKMASDNNWKLAEAAKYLLATDQALQ</sequence>
<gene>
    <name evidence="4" type="primary">pdtaR_2</name>
    <name evidence="4" type="ORF">Pla52o_17670</name>
</gene>
<dbReference type="PROSITE" id="PS50921">
    <property type="entry name" value="ANTAR"/>
    <property type="match status" value="1"/>
</dbReference>
<keyword evidence="5" id="KW-1185">Reference proteome</keyword>
<dbReference type="Gene3D" id="1.10.10.10">
    <property type="entry name" value="Winged helix-like DNA-binding domain superfamily/Winged helix DNA-binding domain"/>
    <property type="match status" value="1"/>
</dbReference>
<name>A0A5C6CQT0_9BACT</name>
<feature type="domain" description="ANTAR" evidence="3">
    <location>
        <begin position="126"/>
        <end position="187"/>
    </location>
</feature>
<dbReference type="SUPFAM" id="SSF52172">
    <property type="entry name" value="CheY-like"/>
    <property type="match status" value="1"/>
</dbReference>
<keyword evidence="1" id="KW-0597">Phosphoprotein</keyword>
<dbReference type="PANTHER" id="PTHR43367:SF1">
    <property type="entry name" value="TWO-COMPONENT RESPONSE REGULATOR-LIKE APRR6-RELATED"/>
    <property type="match status" value="1"/>
</dbReference>
<dbReference type="Proteomes" id="UP000316304">
    <property type="component" value="Unassembled WGS sequence"/>
</dbReference>
<evidence type="ECO:0000259" key="3">
    <source>
        <dbReference type="PROSITE" id="PS50921"/>
    </source>
</evidence>
<organism evidence="4 5">
    <name type="scientific">Novipirellula galeiformis</name>
    <dbReference type="NCBI Taxonomy" id="2528004"/>
    <lineage>
        <taxon>Bacteria</taxon>
        <taxon>Pseudomonadati</taxon>
        <taxon>Planctomycetota</taxon>
        <taxon>Planctomycetia</taxon>
        <taxon>Pirellulales</taxon>
        <taxon>Pirellulaceae</taxon>
        <taxon>Novipirellula</taxon>
    </lineage>
</organism>
<dbReference type="RefSeq" id="WP_146594079.1">
    <property type="nucleotide sequence ID" value="NZ_SJPT01000002.1"/>
</dbReference>
<dbReference type="Pfam" id="PF00072">
    <property type="entry name" value="Response_reg"/>
    <property type="match status" value="1"/>
</dbReference>
<dbReference type="InterPro" id="IPR008327">
    <property type="entry name" value="Sig_transdc_resp-reg_antiterm"/>
</dbReference>
<dbReference type="InterPro" id="IPR005561">
    <property type="entry name" value="ANTAR"/>
</dbReference>
<dbReference type="InterPro" id="IPR036388">
    <property type="entry name" value="WH-like_DNA-bd_sf"/>
</dbReference>
<dbReference type="AlphaFoldDB" id="A0A5C6CQT0"/>
<dbReference type="GO" id="GO:0003723">
    <property type="term" value="F:RNA binding"/>
    <property type="evidence" value="ECO:0007669"/>
    <property type="project" value="InterPro"/>
</dbReference>
<protein>
    <submittedName>
        <fullName evidence="4">Putative transcriptional regulatory protein pdtaR</fullName>
    </submittedName>
</protein>
<feature type="modified residue" description="4-aspartylphosphate" evidence="1">
    <location>
        <position position="56"/>
    </location>
</feature>
<dbReference type="Gene3D" id="3.40.50.2300">
    <property type="match status" value="1"/>
</dbReference>
<dbReference type="InterPro" id="IPR001789">
    <property type="entry name" value="Sig_transdc_resp-reg_receiver"/>
</dbReference>
<dbReference type="InterPro" id="IPR011006">
    <property type="entry name" value="CheY-like_superfamily"/>
</dbReference>
<evidence type="ECO:0000313" key="4">
    <source>
        <dbReference type="EMBL" id="TWU25466.1"/>
    </source>
</evidence>
<dbReference type="SMART" id="SM00448">
    <property type="entry name" value="REC"/>
    <property type="match status" value="1"/>
</dbReference>
<proteinExistence type="predicted"/>